<protein>
    <submittedName>
        <fullName evidence="2">Uncharacterized protein</fullName>
    </submittedName>
</protein>
<feature type="transmembrane region" description="Helical" evidence="1">
    <location>
        <begin position="57"/>
        <end position="81"/>
    </location>
</feature>
<dbReference type="EMBL" id="CP113089">
    <property type="protein sequence ID" value="WAB80388.1"/>
    <property type="molecule type" value="Genomic_DNA"/>
</dbReference>
<keyword evidence="3" id="KW-1185">Reference proteome</keyword>
<evidence type="ECO:0000313" key="2">
    <source>
        <dbReference type="EMBL" id="WAB80388.1"/>
    </source>
</evidence>
<dbReference type="KEGG" id="mdb:OVN18_07325"/>
<organism evidence="2 3">
    <name type="scientific">Microcella daejeonensis</name>
    <dbReference type="NCBI Taxonomy" id="2994971"/>
    <lineage>
        <taxon>Bacteria</taxon>
        <taxon>Bacillati</taxon>
        <taxon>Actinomycetota</taxon>
        <taxon>Actinomycetes</taxon>
        <taxon>Micrococcales</taxon>
        <taxon>Microbacteriaceae</taxon>
        <taxon>Microcella</taxon>
    </lineage>
</organism>
<evidence type="ECO:0000313" key="3">
    <source>
        <dbReference type="Proteomes" id="UP001164706"/>
    </source>
</evidence>
<sequence>MSRHRVARFLLLVITGSVAVTAVIGGIALAAGSLRPAGRSVVVPSLEHLEGSPFDSYLLPGVLLAGIVGGLHVLAVTAVLAGMRRASLAAAIAGYALVIWIVVQMTIVPSGPLQVIYAAAGLAEIGLALLVLGVVGPEGGPRRRGEPGRAALLRPAR</sequence>
<feature type="transmembrane region" description="Helical" evidence="1">
    <location>
        <begin position="88"/>
        <end position="108"/>
    </location>
</feature>
<name>A0A9E8MIX5_9MICO</name>
<dbReference type="RefSeq" id="WP_267780057.1">
    <property type="nucleotide sequence ID" value="NZ_CP113089.1"/>
</dbReference>
<reference evidence="2" key="1">
    <citation type="submission" date="2022-11" db="EMBL/GenBank/DDBJ databases">
        <title>Description of Microcella daejonensis nov. sp, isolated from riverside soil.</title>
        <authorList>
            <person name="Molina K.M."/>
            <person name="Kim S.B."/>
        </authorList>
    </citation>
    <scope>NUCLEOTIDE SEQUENCE</scope>
    <source>
        <strain evidence="2">MMS21-STM12</strain>
    </source>
</reference>
<dbReference type="AlphaFoldDB" id="A0A9E8MIX5"/>
<dbReference type="Proteomes" id="UP001164706">
    <property type="component" value="Chromosome"/>
</dbReference>
<evidence type="ECO:0000256" key="1">
    <source>
        <dbReference type="SAM" id="Phobius"/>
    </source>
</evidence>
<accession>A0A9E8MIX5</accession>
<keyword evidence="1" id="KW-1133">Transmembrane helix</keyword>
<feature type="transmembrane region" description="Helical" evidence="1">
    <location>
        <begin position="114"/>
        <end position="135"/>
    </location>
</feature>
<keyword evidence="1" id="KW-0472">Membrane</keyword>
<proteinExistence type="predicted"/>
<gene>
    <name evidence="2" type="ORF">OVN18_07325</name>
</gene>
<feature type="transmembrane region" description="Helical" evidence="1">
    <location>
        <begin position="9"/>
        <end position="31"/>
    </location>
</feature>
<keyword evidence="1" id="KW-0812">Transmembrane</keyword>